<dbReference type="Proteomes" id="UP000219068">
    <property type="component" value="Unassembled WGS sequence"/>
</dbReference>
<dbReference type="AlphaFoldDB" id="A0A285RJW7"/>
<feature type="transmembrane region" description="Helical" evidence="1">
    <location>
        <begin position="39"/>
        <end position="59"/>
    </location>
</feature>
<feature type="transmembrane region" description="Helical" evidence="1">
    <location>
        <begin position="356"/>
        <end position="374"/>
    </location>
</feature>
<keyword evidence="1" id="KW-0472">Membrane</keyword>
<feature type="transmembrane region" description="Helical" evidence="1">
    <location>
        <begin position="234"/>
        <end position="254"/>
    </location>
</feature>
<feature type="transmembrane region" description="Helical" evidence="1">
    <location>
        <begin position="162"/>
        <end position="186"/>
    </location>
</feature>
<dbReference type="RefSeq" id="WP_249277995.1">
    <property type="nucleotide sequence ID" value="NZ_OBMM01000001.1"/>
</dbReference>
<feature type="transmembrane region" description="Helical" evidence="1">
    <location>
        <begin position="380"/>
        <end position="408"/>
    </location>
</feature>
<feature type="transmembrane region" description="Helical" evidence="1">
    <location>
        <begin position="289"/>
        <end position="313"/>
    </location>
</feature>
<keyword evidence="1" id="KW-1133">Transmembrane helix</keyword>
<evidence type="ECO:0000313" key="3">
    <source>
        <dbReference type="Proteomes" id="UP000219068"/>
    </source>
</evidence>
<feature type="transmembrane region" description="Helical" evidence="1">
    <location>
        <begin position="79"/>
        <end position="99"/>
    </location>
</feature>
<feature type="transmembrane region" description="Helical" evidence="1">
    <location>
        <begin position="192"/>
        <end position="213"/>
    </location>
</feature>
<dbReference type="EMBL" id="OBMM01000001">
    <property type="protein sequence ID" value="SOB94401.1"/>
    <property type="molecule type" value="Genomic_DNA"/>
</dbReference>
<sequence length="421" mass="44656">MTHSNLCLGAVMNAKTTPISISEPVATPHPFWSSAFRPMFLFAGLIAVVAVVWWVAGMAHGVATPSLGMPSLWHGHEMIFGFGGAAIGGFLLTAIANWTGRPGVSGGLLMVLAACWLIARLAIGFGEALAPALTIIGGLGYFIALNVIAGRELVLGRNYRNLKILGILGLITAFDGVFIASALDLIALDPMVIYQSAILLIVLLIALIGGRIIPAFTRNWLQRERPDAAMPVMFTRFDGACLAALAITIVIGMVDTNGTIFGATLLMTAILHGFRMARWRGHLTLRDPLVAMLHFAYFWVPAGLALFGIAHIWPDVIAARDALHGLTGGAMACMIIAIGGRAALGHTGRELRASLALNAAFGLVWISTVLRLLVGQFPDAYIPVLAAATLCWIGGWLAFLIGYAPILLGPSQKKTRGIPVK</sequence>
<dbReference type="InterPro" id="IPR010266">
    <property type="entry name" value="NnrS"/>
</dbReference>
<evidence type="ECO:0000256" key="1">
    <source>
        <dbReference type="SAM" id="Phobius"/>
    </source>
</evidence>
<keyword evidence="1" id="KW-0812">Transmembrane</keyword>
<feature type="transmembrane region" description="Helical" evidence="1">
    <location>
        <begin position="129"/>
        <end position="150"/>
    </location>
</feature>
<name>A0A285RJW7_9PROT</name>
<organism evidence="2 3">
    <name type="scientific">Thalassospira xiamenensis</name>
    <dbReference type="NCBI Taxonomy" id="220697"/>
    <lineage>
        <taxon>Bacteria</taxon>
        <taxon>Pseudomonadati</taxon>
        <taxon>Pseudomonadota</taxon>
        <taxon>Alphaproteobacteria</taxon>
        <taxon>Rhodospirillales</taxon>
        <taxon>Thalassospiraceae</taxon>
        <taxon>Thalassospira</taxon>
    </lineage>
</organism>
<feature type="transmembrane region" description="Helical" evidence="1">
    <location>
        <begin position="106"/>
        <end position="123"/>
    </location>
</feature>
<feature type="transmembrane region" description="Helical" evidence="1">
    <location>
        <begin position="325"/>
        <end position="344"/>
    </location>
</feature>
<reference evidence="2 3" key="1">
    <citation type="submission" date="2017-08" db="EMBL/GenBank/DDBJ databases">
        <authorList>
            <person name="de Groot N.N."/>
        </authorList>
    </citation>
    <scope>NUCLEOTIDE SEQUENCE [LARGE SCALE GENOMIC DNA]</scope>
    <source>
        <strain evidence="2 3">USBA 78</strain>
    </source>
</reference>
<gene>
    <name evidence="2" type="ORF">SAMN05428964_1011024</name>
</gene>
<dbReference type="Pfam" id="PF05940">
    <property type="entry name" value="NnrS"/>
    <property type="match status" value="1"/>
</dbReference>
<protein>
    <submittedName>
        <fullName evidence="2">Uncharacterized protein involved in response to NO</fullName>
    </submittedName>
</protein>
<accession>A0A285RJW7</accession>
<evidence type="ECO:0000313" key="2">
    <source>
        <dbReference type="EMBL" id="SOB94401.1"/>
    </source>
</evidence>
<proteinExistence type="predicted"/>
<feature type="transmembrane region" description="Helical" evidence="1">
    <location>
        <begin position="260"/>
        <end position="277"/>
    </location>
</feature>